<sequence>MDYPVIYGQFTVVVKDQKWEDSFITSTLEIEFEQESSRTITHYQWREWTDFKLSIVQPESEGVGRLSRSRCAYKISQMVYL</sequence>
<evidence type="ECO:0000313" key="3">
    <source>
        <dbReference type="Proteomes" id="UP000054495"/>
    </source>
</evidence>
<dbReference type="Gene3D" id="3.90.190.10">
    <property type="entry name" value="Protein tyrosine phosphatase superfamily"/>
    <property type="match status" value="1"/>
</dbReference>
<dbReference type="GO" id="GO:0004725">
    <property type="term" value="F:protein tyrosine phosphatase activity"/>
    <property type="evidence" value="ECO:0007669"/>
    <property type="project" value="InterPro"/>
</dbReference>
<organism evidence="2 3">
    <name type="scientific">Ancylostoma ceylanicum</name>
    <dbReference type="NCBI Taxonomy" id="53326"/>
    <lineage>
        <taxon>Eukaryota</taxon>
        <taxon>Metazoa</taxon>
        <taxon>Ecdysozoa</taxon>
        <taxon>Nematoda</taxon>
        <taxon>Chromadorea</taxon>
        <taxon>Rhabditida</taxon>
        <taxon>Rhabditina</taxon>
        <taxon>Rhabditomorpha</taxon>
        <taxon>Strongyloidea</taxon>
        <taxon>Ancylostomatidae</taxon>
        <taxon>Ancylostomatinae</taxon>
        <taxon>Ancylostoma</taxon>
    </lineage>
</organism>
<evidence type="ECO:0000313" key="2">
    <source>
        <dbReference type="EMBL" id="EPB78964.1"/>
    </source>
</evidence>
<accession>A0A0D6M493</accession>
<dbReference type="AlphaFoldDB" id="A0A0D6M493"/>
<feature type="domain" description="Tyrosine-protein phosphatase" evidence="1">
    <location>
        <begin position="5"/>
        <end position="52"/>
    </location>
</feature>
<dbReference type="SUPFAM" id="SSF52799">
    <property type="entry name" value="(Phosphotyrosine protein) phosphatases II"/>
    <property type="match status" value="1"/>
</dbReference>
<dbReference type="Proteomes" id="UP000054495">
    <property type="component" value="Unassembled WGS sequence"/>
</dbReference>
<name>A0A0D6M493_9BILA</name>
<dbReference type="EMBL" id="KE124802">
    <property type="protein sequence ID" value="EPB78964.1"/>
    <property type="molecule type" value="Genomic_DNA"/>
</dbReference>
<reference evidence="2 3" key="1">
    <citation type="submission" date="2013-05" db="EMBL/GenBank/DDBJ databases">
        <title>Draft genome of the parasitic nematode Anyclostoma ceylanicum.</title>
        <authorList>
            <person name="Mitreva M."/>
        </authorList>
    </citation>
    <scope>NUCLEOTIDE SEQUENCE [LARGE SCALE GENOMIC DNA]</scope>
</reference>
<protein>
    <recommendedName>
        <fullName evidence="1">Tyrosine-protein phosphatase domain-containing protein</fullName>
    </recommendedName>
</protein>
<evidence type="ECO:0000259" key="1">
    <source>
        <dbReference type="Pfam" id="PF00102"/>
    </source>
</evidence>
<keyword evidence="3" id="KW-1185">Reference proteome</keyword>
<dbReference type="InterPro" id="IPR000242">
    <property type="entry name" value="PTP_cat"/>
</dbReference>
<gene>
    <name evidence="2" type="ORF">ANCCEY_01919</name>
</gene>
<dbReference type="Pfam" id="PF00102">
    <property type="entry name" value="Y_phosphatase"/>
    <property type="match status" value="1"/>
</dbReference>
<dbReference type="InterPro" id="IPR029021">
    <property type="entry name" value="Prot-tyrosine_phosphatase-like"/>
</dbReference>
<proteinExistence type="predicted"/>